<feature type="region of interest" description="Disordered" evidence="1">
    <location>
        <begin position="1"/>
        <end position="29"/>
    </location>
</feature>
<dbReference type="PANTHER" id="PTHR46599">
    <property type="entry name" value="PIGGYBAC TRANSPOSABLE ELEMENT-DERIVED PROTEIN 4"/>
    <property type="match status" value="1"/>
</dbReference>
<evidence type="ECO:0000259" key="2">
    <source>
        <dbReference type="Pfam" id="PF13843"/>
    </source>
</evidence>
<dbReference type="Pfam" id="PF13843">
    <property type="entry name" value="DDE_Tnp_1_7"/>
    <property type="match status" value="1"/>
</dbReference>
<dbReference type="Proteomes" id="UP001458880">
    <property type="component" value="Unassembled WGS sequence"/>
</dbReference>
<dbReference type="PANTHER" id="PTHR46599:SF3">
    <property type="entry name" value="PIGGYBAC TRANSPOSABLE ELEMENT-DERIVED PROTEIN 4"/>
    <property type="match status" value="1"/>
</dbReference>
<evidence type="ECO:0000313" key="4">
    <source>
        <dbReference type="Proteomes" id="UP001458880"/>
    </source>
</evidence>
<dbReference type="InterPro" id="IPR029526">
    <property type="entry name" value="PGBD"/>
</dbReference>
<evidence type="ECO:0000313" key="3">
    <source>
        <dbReference type="EMBL" id="KAK9688472.1"/>
    </source>
</evidence>
<dbReference type="EMBL" id="JASPKY010000589">
    <property type="protein sequence ID" value="KAK9688472.1"/>
    <property type="molecule type" value="Genomic_DNA"/>
</dbReference>
<dbReference type="AlphaFoldDB" id="A0AAW1IF52"/>
<sequence length="254" mass="29610">MNSDSENNDSECVSDPESENKEEFLEESDNEIEDVNAHVRTEKCPKLNIFDWTTSSFTPVVYKFDDTNSGCKINLSQGDLLDIFENFVTNTFVDEIICEMRQYTAYLDSEYAASSVEKFVPSTREEMYLFLELCLLMPQVKKERIKDYWSRDFIIETPIFQQRMSRNRFTNLYLHFANNCKANVNGKLYKIRLVLDHLYPFQSLVIDESIMLFKGSPFQSLVIDESIMLFKGRISFRQYIPSNGPPLSISIVGY</sequence>
<accession>A0AAW1IF52</accession>
<gene>
    <name evidence="3" type="ORF">QE152_g35301</name>
</gene>
<keyword evidence="4" id="KW-1185">Reference proteome</keyword>
<reference evidence="3 4" key="1">
    <citation type="journal article" date="2024" name="BMC Genomics">
        <title>De novo assembly and annotation of Popillia japonica's genome with initial clues to its potential as an invasive pest.</title>
        <authorList>
            <person name="Cucini C."/>
            <person name="Boschi S."/>
            <person name="Funari R."/>
            <person name="Cardaioli E."/>
            <person name="Iannotti N."/>
            <person name="Marturano G."/>
            <person name="Paoli F."/>
            <person name="Bruttini M."/>
            <person name="Carapelli A."/>
            <person name="Frati F."/>
            <person name="Nardi F."/>
        </authorList>
    </citation>
    <scope>NUCLEOTIDE SEQUENCE [LARGE SCALE GENOMIC DNA]</scope>
    <source>
        <strain evidence="3">DMR45628</strain>
    </source>
</reference>
<evidence type="ECO:0000256" key="1">
    <source>
        <dbReference type="SAM" id="MobiDB-lite"/>
    </source>
</evidence>
<proteinExistence type="predicted"/>
<protein>
    <submittedName>
        <fullName evidence="3">Transposase IS4</fullName>
    </submittedName>
</protein>
<comment type="caution">
    <text evidence="3">The sequence shown here is derived from an EMBL/GenBank/DDBJ whole genome shotgun (WGS) entry which is preliminary data.</text>
</comment>
<feature type="domain" description="PiggyBac transposable element-derived protein" evidence="2">
    <location>
        <begin position="82"/>
        <end position="249"/>
    </location>
</feature>
<feature type="compositionally biased region" description="Acidic residues" evidence="1">
    <location>
        <begin position="1"/>
        <end position="17"/>
    </location>
</feature>
<organism evidence="3 4">
    <name type="scientific">Popillia japonica</name>
    <name type="common">Japanese beetle</name>
    <dbReference type="NCBI Taxonomy" id="7064"/>
    <lineage>
        <taxon>Eukaryota</taxon>
        <taxon>Metazoa</taxon>
        <taxon>Ecdysozoa</taxon>
        <taxon>Arthropoda</taxon>
        <taxon>Hexapoda</taxon>
        <taxon>Insecta</taxon>
        <taxon>Pterygota</taxon>
        <taxon>Neoptera</taxon>
        <taxon>Endopterygota</taxon>
        <taxon>Coleoptera</taxon>
        <taxon>Polyphaga</taxon>
        <taxon>Scarabaeiformia</taxon>
        <taxon>Scarabaeidae</taxon>
        <taxon>Rutelinae</taxon>
        <taxon>Popillia</taxon>
    </lineage>
</organism>
<name>A0AAW1IF52_POPJA</name>